<keyword evidence="3" id="KW-1185">Reference proteome</keyword>
<name>A0ABN9R5Y0_9DINO</name>
<accession>A0ABN9R5Y0</accession>
<dbReference type="EMBL" id="CAUYUJ010005572">
    <property type="protein sequence ID" value="CAK0814223.1"/>
    <property type="molecule type" value="Genomic_DNA"/>
</dbReference>
<dbReference type="InterPro" id="IPR027417">
    <property type="entry name" value="P-loop_NTPase"/>
</dbReference>
<organism evidence="2 3">
    <name type="scientific">Prorocentrum cordatum</name>
    <dbReference type="NCBI Taxonomy" id="2364126"/>
    <lineage>
        <taxon>Eukaryota</taxon>
        <taxon>Sar</taxon>
        <taxon>Alveolata</taxon>
        <taxon>Dinophyceae</taxon>
        <taxon>Prorocentrales</taxon>
        <taxon>Prorocentraceae</taxon>
        <taxon>Prorocentrum</taxon>
    </lineage>
</organism>
<evidence type="ECO:0000313" key="1">
    <source>
        <dbReference type="EMBL" id="CAK0791820.1"/>
    </source>
</evidence>
<dbReference type="Proteomes" id="UP001189429">
    <property type="component" value="Unassembled WGS sequence"/>
</dbReference>
<reference evidence="2" key="1">
    <citation type="submission" date="2023-10" db="EMBL/GenBank/DDBJ databases">
        <authorList>
            <person name="Chen Y."/>
            <person name="Shah S."/>
            <person name="Dougan E. K."/>
            <person name="Thang M."/>
            <person name="Chan C."/>
        </authorList>
    </citation>
    <scope>NUCLEOTIDE SEQUENCE [LARGE SCALE GENOMIC DNA]</scope>
</reference>
<dbReference type="SUPFAM" id="SSF52540">
    <property type="entry name" value="P-loop containing nucleoside triphosphate hydrolases"/>
    <property type="match status" value="1"/>
</dbReference>
<dbReference type="EMBL" id="CAUYUJ010000667">
    <property type="protein sequence ID" value="CAK0791820.1"/>
    <property type="molecule type" value="Genomic_DNA"/>
</dbReference>
<sequence>MSPQIVIFYNVVMPDRPRLRRGAVDLPDIGVKNEDWGSELRGNASFTDAWEFGVPLEAGFKIGDRVSQVLSLTVAASNRETIRPRADGRPRVIRGRSGALKSARSFCVSCACAVDADRAADARAALQDFTSGQRSSLFALLRGPASMGIRLALGSILDSMEEQLLDWKPRIKNNKDALNKELDRWTGLGRVLQRAAYGAPVQLGWSDLEEFVVSRDPCRFGPGVGLGRMLGEQCSCGVLSFRSNAQKHYGDVVPESMWAPYVVHQLKNNCIHAFLAGEITYSGTGNVLVPACANDVDCSLDVWDTLILDHPVVDPDHVRDHVALVVAEEQMRAVAAAAAEKQTGAGADVFPALANGEKGSLFVEAVERGELHLCLATAGTDEEPLLRLQRGTSVRGRVFVCIGEYVGAEANAIAALKRSLRTDPSPCCRSLLPEHGVASAGGQRNPSVFRQMSSEEILKQSTDIGKKFTNAQMQFIRRALDREDGAALCEAYPGTGKSATAAGIIANAASHCSGNAKCVALAQQRAMRDELLSNIRSALDDPLAAAGVGRPADEAPSDDDGYLDSQLLSAVSGRFTDLQMRIEELRNDLAAVRCNPDEGALERREWLEKTELMRHLCFEYDALQEEAAEKQFHDVRVFAMTIDAFNNAQSGRSWLSRIFKRFEIAFVIIDEVHQANFGEVYAALQSAPSAVVYLDSAQEIRHRPATEFLREPRPDRAGNYYEWQMACHGKSRVRAWGHVPADSVLSLPVAHRFGPAPAKLLRAISAVYGRPGREIKCAIECARESGDSSVDLSIAPYTAMRFVFYRGARWIPSLSRGVLADDAEEVGQVDRAAPGSSAAGATRSRTSTLRAGASDVIFAQMLFEGLFFLRVLARGEVSKRVGGPRMSLESTTKAVLTMILANDVGVNFATLVRGALEDEEVRAAFGPPDFVADAPKLWRVMTPEAAMGSDGLLAQTTLFPGDLSAHDLQGHAKEPNRHNVAFSRCILFASSHECEECFDDRDAAPHWRRHQAYTSDAGGDLDIEKIDCRGPGAEKPARPEWFTSPGGAAGASQMFRAVATFLSPIPRVVAKLRNRAARAQVRPLTAQPISIAHAVGDACEWMMDRGALPTAAREQTSQAMPLQTSSWVSQPDMYGLASDPTALRAVRSQLLKHLGVVVQNGRAAITAMYLDATRARDDEAAPRSATVERAMAAGRVIALHAVQLFPDAFAAEFPLRATPMPRKRLRLGGAVLRESWEARAALALALERPGGGDPRMLMYQFLGDNKKGNRASADPPSTFPLHFRDMPINVAQALAATLLFFTGAEISGKMVVVRPRAPTPEHRKGAADVSRDIICAVNSMSGILRRRHGPPADVHLPRAPNSAGADAARKCVEEAFNCILCSNTGVLEYFSSQGGKIREFCMLCETCNLRSGSGCWPDDATPCPACAV</sequence>
<comment type="caution">
    <text evidence="2">The sequence shown here is derived from an EMBL/GenBank/DDBJ whole genome shotgun (WGS) entry which is preliminary data.</text>
</comment>
<gene>
    <name evidence="2" type="ORF">PCOR1329_LOCUS17880</name>
    <name evidence="1" type="ORF">PCOR1329_LOCUS2614</name>
</gene>
<evidence type="ECO:0000313" key="3">
    <source>
        <dbReference type="Proteomes" id="UP001189429"/>
    </source>
</evidence>
<evidence type="ECO:0000313" key="2">
    <source>
        <dbReference type="EMBL" id="CAK0814223.1"/>
    </source>
</evidence>
<dbReference type="Gene3D" id="3.40.50.300">
    <property type="entry name" value="P-loop containing nucleotide triphosphate hydrolases"/>
    <property type="match status" value="1"/>
</dbReference>
<evidence type="ECO:0008006" key="4">
    <source>
        <dbReference type="Google" id="ProtNLM"/>
    </source>
</evidence>
<proteinExistence type="predicted"/>
<protein>
    <recommendedName>
        <fullName evidence="4">RNA helicase</fullName>
    </recommendedName>
</protein>